<feature type="binding site" description="axial binding residue" evidence="5">
    <location>
        <position position="787"/>
    </location>
    <ligand>
        <name>heme</name>
        <dbReference type="ChEBI" id="CHEBI:30413"/>
    </ligand>
    <ligandPart>
        <name>Fe</name>
        <dbReference type="ChEBI" id="CHEBI:18248"/>
    </ligandPart>
</feature>
<dbReference type="GO" id="GO:0006629">
    <property type="term" value="P:lipid metabolic process"/>
    <property type="evidence" value="ECO:0007669"/>
    <property type="project" value="UniProtKB-ARBA"/>
</dbReference>
<evidence type="ECO:0000256" key="1">
    <source>
        <dbReference type="ARBA" id="ARBA00010617"/>
    </source>
</evidence>
<dbReference type="PROSITE" id="PS00086">
    <property type="entry name" value="CYTOCHROME_P450"/>
    <property type="match status" value="1"/>
</dbReference>
<reference evidence="7" key="1">
    <citation type="journal article" date="2013" name="Genome Announc.">
        <title>Draft genome sequence of the basidiomycetous yeast-like fungus Pseudozyma hubeiensis SY62, which produces an abundant amount of the biosurfactant mannosylerythritol lipids.</title>
        <authorList>
            <person name="Konishi M."/>
            <person name="Hatada Y."/>
            <person name="Horiuchi J."/>
        </authorList>
    </citation>
    <scope>NUCLEOTIDE SEQUENCE [LARGE SCALE GENOMIC DNA]</scope>
    <source>
        <strain evidence="7">SY62</strain>
    </source>
</reference>
<keyword evidence="7" id="KW-1185">Reference proteome</keyword>
<dbReference type="Pfam" id="PF00067">
    <property type="entry name" value="p450"/>
    <property type="match status" value="1"/>
</dbReference>
<dbReference type="EMBL" id="DF238768">
    <property type="protein sequence ID" value="GAC92753.1"/>
    <property type="molecule type" value="Genomic_DNA"/>
</dbReference>
<dbReference type="InterPro" id="IPR036396">
    <property type="entry name" value="Cyt_P450_sf"/>
</dbReference>
<dbReference type="eggNOG" id="KOG0157">
    <property type="taxonomic scope" value="Eukaryota"/>
</dbReference>
<dbReference type="PANTHER" id="PTHR24296">
    <property type="entry name" value="CYTOCHROME P450"/>
    <property type="match status" value="1"/>
</dbReference>
<evidence type="ECO:0000313" key="6">
    <source>
        <dbReference type="EMBL" id="GAC92753.1"/>
    </source>
</evidence>
<keyword evidence="2 5" id="KW-0479">Metal-binding</keyword>
<dbReference type="OrthoDB" id="1470350at2759"/>
<proteinExistence type="inferred from homology"/>
<dbReference type="AlphaFoldDB" id="R9NW34"/>
<comment type="similarity">
    <text evidence="1">Belongs to the cytochrome P450 family.</text>
</comment>
<dbReference type="Proteomes" id="UP000014071">
    <property type="component" value="Unassembled WGS sequence"/>
</dbReference>
<dbReference type="PRINTS" id="PR00385">
    <property type="entry name" value="P450"/>
</dbReference>
<gene>
    <name evidence="6" type="ORF">PHSY_000308</name>
</gene>
<dbReference type="InterPro" id="IPR001128">
    <property type="entry name" value="Cyt_P450"/>
</dbReference>
<dbReference type="GeneID" id="24105619"/>
<dbReference type="PRINTS" id="PR00463">
    <property type="entry name" value="EP450I"/>
</dbReference>
<protein>
    <submittedName>
        <fullName evidence="6">Cytochrome P450</fullName>
    </submittedName>
</protein>
<evidence type="ECO:0000256" key="3">
    <source>
        <dbReference type="ARBA" id="ARBA00023002"/>
    </source>
</evidence>
<dbReference type="InterPro" id="IPR017972">
    <property type="entry name" value="Cyt_P450_CS"/>
</dbReference>
<comment type="cofactor">
    <cofactor evidence="5">
        <name>heme</name>
        <dbReference type="ChEBI" id="CHEBI:30413"/>
    </cofactor>
</comment>
<dbReference type="GO" id="GO:0004497">
    <property type="term" value="F:monooxygenase activity"/>
    <property type="evidence" value="ECO:0007669"/>
    <property type="project" value="InterPro"/>
</dbReference>
<dbReference type="HOGENOM" id="CLU_334033_0_0_1"/>
<dbReference type="STRING" id="1305764.R9NW34"/>
<dbReference type="GO" id="GO:0005506">
    <property type="term" value="F:iron ion binding"/>
    <property type="evidence" value="ECO:0007669"/>
    <property type="project" value="InterPro"/>
</dbReference>
<name>R9NW34_PSEHS</name>
<evidence type="ECO:0000256" key="2">
    <source>
        <dbReference type="ARBA" id="ARBA00022723"/>
    </source>
</evidence>
<evidence type="ECO:0000256" key="4">
    <source>
        <dbReference type="ARBA" id="ARBA00023004"/>
    </source>
</evidence>
<dbReference type="SUPFAM" id="SSF48264">
    <property type="entry name" value="Cytochrome P450"/>
    <property type="match status" value="1"/>
</dbReference>
<dbReference type="GO" id="GO:0020037">
    <property type="term" value="F:heme binding"/>
    <property type="evidence" value="ECO:0007669"/>
    <property type="project" value="InterPro"/>
</dbReference>
<dbReference type="InterPro" id="IPR002401">
    <property type="entry name" value="Cyt_P450_E_grp-I"/>
</dbReference>
<dbReference type="RefSeq" id="XP_012186340.1">
    <property type="nucleotide sequence ID" value="XM_012330950.1"/>
</dbReference>
<accession>R9NW34</accession>
<dbReference type="GO" id="GO:0016705">
    <property type="term" value="F:oxidoreductase activity, acting on paired donors, with incorporation or reduction of molecular oxygen"/>
    <property type="evidence" value="ECO:0007669"/>
    <property type="project" value="InterPro"/>
</dbReference>
<keyword evidence="5" id="KW-0349">Heme</keyword>
<evidence type="ECO:0000256" key="5">
    <source>
        <dbReference type="PIRSR" id="PIRSR602401-1"/>
    </source>
</evidence>
<dbReference type="Gene3D" id="1.10.630.10">
    <property type="entry name" value="Cytochrome P450"/>
    <property type="match status" value="1"/>
</dbReference>
<organism evidence="6 7">
    <name type="scientific">Pseudozyma hubeiensis (strain SY62)</name>
    <name type="common">Yeast</name>
    <dbReference type="NCBI Taxonomy" id="1305764"/>
    <lineage>
        <taxon>Eukaryota</taxon>
        <taxon>Fungi</taxon>
        <taxon>Dikarya</taxon>
        <taxon>Basidiomycota</taxon>
        <taxon>Ustilaginomycotina</taxon>
        <taxon>Ustilaginomycetes</taxon>
        <taxon>Ustilaginales</taxon>
        <taxon>Ustilaginaceae</taxon>
        <taxon>Pseudozyma</taxon>
    </lineage>
</organism>
<evidence type="ECO:0000313" key="7">
    <source>
        <dbReference type="Proteomes" id="UP000014071"/>
    </source>
</evidence>
<keyword evidence="4 5" id="KW-0408">Iron</keyword>
<keyword evidence="3" id="KW-0560">Oxidoreductase</keyword>
<sequence>MPTRTLSSQASNAKHRELWGTERLWHFCHQDHQGAFDMVSLFIVDTGHRTLDLTDWLKAWSSLSRAFPTLSQRVRDDDAGIRIEEEVAQAEENVFMGPSLEDDQAIIDYCLHHRQFESLSLTVFDMGRATAQKVTCLALTNPHALGDAKGIFAIGKALIESIMSRETLVQKSIGAPQKTSASASSQEQYQDLGLKDMFEVAKKGSTIGFPILLQDSLRSMSCEPQEWRKIHTFTPIQTDALVQACKSKSSPFAPSNMNVKPFHTLQHLRPQGYSGDAFDLMAPLNKSWQAVPSVFNKSGSINRVDAGQVFDAASESVKQTQPLLSLASRARHHPILLCLCLVTLGAILLLHRYWDCAIGCERRSDLKGPKGLPLIGNLMWALKNRDPLSYQVYAQQKYGYGNTHTLPGLGRLIDISRPDWIEHVQKTNFSNYVKGEQFHDQMRDVLGDGIFTSDGERWKMQRKVASRIFTVSSFKAIITQTIREDCALVEKLIETYAKEGTVFNLQELYFKFTLSSFVKIAFSQDIMSLSEPDRPDTFGDAFNYAQKVLDMRFVQPWWKIAERFNETGRKMRAARKIVEEFTNNIVEARRKESDAMGEKAKPESGRKDLLDLFMGYRSSDGQRLSNQQLKDTILNLMIAGRDTTAEALSWMSWHILTKPEVYSRIRREIDSSLDEDGEQAGLEIDYDVFEQHTAKLTTFQETLRLHPSIPKNIRRALKDDVLPNGGPRVRKGDLMLYSDWAMARNPDIWGPDACEFKPSRWIDEETGSTVKYSQFQAHFFNGGPRLCLGQKLASYEVVQLIHHIFAKFDLELVDLGPKKSAGFDKVPDYLNSLTHPMKRPLMVKATLRDRKAGSN</sequence>